<evidence type="ECO:0000313" key="7">
    <source>
        <dbReference type="Proteomes" id="UP000308768"/>
    </source>
</evidence>
<dbReference type="Pfam" id="PF13802">
    <property type="entry name" value="Gal_mutarotas_2"/>
    <property type="match status" value="1"/>
</dbReference>
<dbReference type="PANTHER" id="PTHR22762:SF67">
    <property type="entry name" value="ALPHA_BETA-GLUCOSIDASE AGDC-RELATED"/>
    <property type="match status" value="1"/>
</dbReference>
<evidence type="ECO:0000256" key="4">
    <source>
        <dbReference type="SAM" id="MobiDB-lite"/>
    </source>
</evidence>
<evidence type="ECO:0000313" key="6">
    <source>
        <dbReference type="EMBL" id="TKA64233.1"/>
    </source>
</evidence>
<evidence type="ECO:0000256" key="2">
    <source>
        <dbReference type="ARBA" id="ARBA00023180"/>
    </source>
</evidence>
<accession>A0A4U0WP51</accession>
<dbReference type="STRING" id="331657.A0A4U0WP51"/>
<feature type="domain" description="Glycoside hydrolase family 31 N-terminal" evidence="5">
    <location>
        <begin position="60"/>
        <end position="185"/>
    </location>
</feature>
<dbReference type="EMBL" id="NAJN01001295">
    <property type="protein sequence ID" value="TKA64233.1"/>
    <property type="molecule type" value="Genomic_DNA"/>
</dbReference>
<proteinExistence type="predicted"/>
<name>A0A4U0WP51_9PEZI</name>
<dbReference type="OrthoDB" id="3816060at2759"/>
<comment type="caution">
    <text evidence="6">The sequence shown here is derived from an EMBL/GenBank/DDBJ whole genome shotgun (WGS) entry which is preliminary data.</text>
</comment>
<keyword evidence="3" id="KW-0326">Glycosidase</keyword>
<gene>
    <name evidence="6" type="ORF">B0A49_09675</name>
</gene>
<evidence type="ECO:0000256" key="1">
    <source>
        <dbReference type="ARBA" id="ARBA00022801"/>
    </source>
</evidence>
<sequence length="371" mass="40334">TSSTGLTADLSLAGSACDAYGTDIKDLKLVVNHDSAKRLHVKIEDAAKTAYQVPQSVFPTPDSSKSVSSKDSELEFSHVESPFSFKVTRRSNGEVLFDTSAAALVFEDQYLRLRTSLPEDPNLYGLGEHSDSFRLNTTDYTRTLWSRDSYGIPAGTNLYGNHPIYFDHRGEKGSHGVFLLSSAGMDVKINRTETEGQYLDDVAFTEIPLHIRGGAIVPMRAASGMTTSEVRKQPFDLVVAPGKDGKATGSLYLDDGDSIEQRATSAIRMEYDGGALTVSGRFDYTAEDNTVATVTIMGVDPAPKNPQWRAGGRKGGWKGEWKGATEQKGDAGHGRKRDGKSDQAGWKYDGQTKTVTIAVNQKLDGEFTVKL</sequence>
<reference evidence="6 7" key="1">
    <citation type="submission" date="2017-03" db="EMBL/GenBank/DDBJ databases">
        <title>Genomes of endolithic fungi from Antarctica.</title>
        <authorList>
            <person name="Coleine C."/>
            <person name="Masonjones S."/>
            <person name="Stajich J.E."/>
        </authorList>
    </citation>
    <scope>NUCLEOTIDE SEQUENCE [LARGE SCALE GENOMIC DNA]</scope>
    <source>
        <strain evidence="6 7">CCFEE 5187</strain>
    </source>
</reference>
<evidence type="ECO:0000256" key="3">
    <source>
        <dbReference type="ARBA" id="ARBA00023295"/>
    </source>
</evidence>
<dbReference type="CDD" id="cd14752">
    <property type="entry name" value="GH31_N"/>
    <property type="match status" value="1"/>
</dbReference>
<dbReference type="GO" id="GO:0004553">
    <property type="term" value="F:hydrolase activity, hydrolyzing O-glycosyl compounds"/>
    <property type="evidence" value="ECO:0007669"/>
    <property type="project" value="TreeGrafter"/>
</dbReference>
<dbReference type="InterPro" id="IPR011013">
    <property type="entry name" value="Gal_mutarotase_sf_dom"/>
</dbReference>
<protein>
    <recommendedName>
        <fullName evidence="5">Glycoside hydrolase family 31 N-terminal domain-containing protein</fullName>
    </recommendedName>
</protein>
<dbReference type="Proteomes" id="UP000308768">
    <property type="component" value="Unassembled WGS sequence"/>
</dbReference>
<dbReference type="PANTHER" id="PTHR22762">
    <property type="entry name" value="ALPHA-GLUCOSIDASE"/>
    <property type="match status" value="1"/>
</dbReference>
<feature type="compositionally biased region" description="Basic and acidic residues" evidence="4">
    <location>
        <begin position="317"/>
        <end position="333"/>
    </location>
</feature>
<evidence type="ECO:0000259" key="5">
    <source>
        <dbReference type="Pfam" id="PF13802"/>
    </source>
</evidence>
<dbReference type="GO" id="GO:0030246">
    <property type="term" value="F:carbohydrate binding"/>
    <property type="evidence" value="ECO:0007669"/>
    <property type="project" value="InterPro"/>
</dbReference>
<dbReference type="Gene3D" id="2.60.40.1760">
    <property type="entry name" value="glycosyl hydrolase (family 31)"/>
    <property type="match status" value="1"/>
</dbReference>
<keyword evidence="7" id="KW-1185">Reference proteome</keyword>
<keyword evidence="1" id="KW-0378">Hydrolase</keyword>
<feature type="non-terminal residue" evidence="6">
    <location>
        <position position="1"/>
    </location>
</feature>
<dbReference type="GO" id="GO:0005975">
    <property type="term" value="P:carbohydrate metabolic process"/>
    <property type="evidence" value="ECO:0007669"/>
    <property type="project" value="InterPro"/>
</dbReference>
<keyword evidence="2" id="KW-0325">Glycoprotein</keyword>
<feature type="region of interest" description="Disordered" evidence="4">
    <location>
        <begin position="302"/>
        <end position="347"/>
    </location>
</feature>
<dbReference type="InterPro" id="IPR025887">
    <property type="entry name" value="Glyco_hydro_31_N_dom"/>
</dbReference>
<dbReference type="AlphaFoldDB" id="A0A4U0WP51"/>
<organism evidence="6 7">
    <name type="scientific">Cryomyces minteri</name>
    <dbReference type="NCBI Taxonomy" id="331657"/>
    <lineage>
        <taxon>Eukaryota</taxon>
        <taxon>Fungi</taxon>
        <taxon>Dikarya</taxon>
        <taxon>Ascomycota</taxon>
        <taxon>Pezizomycotina</taxon>
        <taxon>Dothideomycetes</taxon>
        <taxon>Dothideomycetes incertae sedis</taxon>
        <taxon>Cryomyces</taxon>
    </lineage>
</organism>
<dbReference type="SUPFAM" id="SSF74650">
    <property type="entry name" value="Galactose mutarotase-like"/>
    <property type="match status" value="1"/>
</dbReference>